<dbReference type="Gene3D" id="1.10.238.10">
    <property type="entry name" value="EF-hand"/>
    <property type="match status" value="1"/>
</dbReference>
<evidence type="ECO:0000313" key="4">
    <source>
        <dbReference type="Proteomes" id="UP001595607"/>
    </source>
</evidence>
<dbReference type="PROSITE" id="PS50222">
    <property type="entry name" value="EF_HAND_2"/>
    <property type="match status" value="1"/>
</dbReference>
<dbReference type="SUPFAM" id="SSF47473">
    <property type="entry name" value="EF-hand"/>
    <property type="match status" value="1"/>
</dbReference>
<protein>
    <recommendedName>
        <fullName evidence="2">EF-hand domain-containing protein</fullName>
    </recommendedName>
</protein>
<dbReference type="Proteomes" id="UP001595607">
    <property type="component" value="Unassembled WGS sequence"/>
</dbReference>
<sequence>MKTRNMKLITALAVTATMTMGSASLGEGVVNPFGGAVDAVPMTDAMLDAARAFEKVDVNRDGIIDEDEYAARRVVYAQLARFNRQIPIDGQSLIRIPVPEDIPNSMGAAERAALDAVARRDYHLRVMAKDGLDQSAWQDARLETFSLADGNGDGELRDGELTVYAKFLSGELAPGVPAT</sequence>
<dbReference type="RefSeq" id="WP_378993160.1">
    <property type="nucleotide sequence ID" value="NZ_JBHRVA010000003.1"/>
</dbReference>
<evidence type="ECO:0000256" key="1">
    <source>
        <dbReference type="SAM" id="SignalP"/>
    </source>
</evidence>
<feature type="signal peptide" evidence="1">
    <location>
        <begin position="1"/>
        <end position="25"/>
    </location>
</feature>
<keyword evidence="1" id="KW-0732">Signal</keyword>
<evidence type="ECO:0000313" key="3">
    <source>
        <dbReference type="EMBL" id="MFC3303613.1"/>
    </source>
</evidence>
<reference evidence="4" key="1">
    <citation type="journal article" date="2019" name="Int. J. Syst. Evol. Microbiol.">
        <title>The Global Catalogue of Microorganisms (GCM) 10K type strain sequencing project: providing services to taxonomists for standard genome sequencing and annotation.</title>
        <authorList>
            <consortium name="The Broad Institute Genomics Platform"/>
            <consortium name="The Broad Institute Genome Sequencing Center for Infectious Disease"/>
            <person name="Wu L."/>
            <person name="Ma J."/>
        </authorList>
    </citation>
    <scope>NUCLEOTIDE SEQUENCE [LARGE SCALE GENOMIC DNA]</scope>
    <source>
        <strain evidence="4">KCTC 22245</strain>
    </source>
</reference>
<feature type="chain" id="PRO_5046791278" description="EF-hand domain-containing protein" evidence="1">
    <location>
        <begin position="26"/>
        <end position="179"/>
    </location>
</feature>
<dbReference type="InterPro" id="IPR018247">
    <property type="entry name" value="EF_Hand_1_Ca_BS"/>
</dbReference>
<proteinExistence type="predicted"/>
<dbReference type="Pfam" id="PF13202">
    <property type="entry name" value="EF-hand_5"/>
    <property type="match status" value="1"/>
</dbReference>
<feature type="domain" description="EF-hand" evidence="2">
    <location>
        <begin position="44"/>
        <end position="79"/>
    </location>
</feature>
<gene>
    <name evidence="3" type="ORF">ACFONP_12820</name>
</gene>
<accession>A0ABV7MDS2</accession>
<name>A0ABV7MDS2_9PROT</name>
<dbReference type="InterPro" id="IPR002048">
    <property type="entry name" value="EF_hand_dom"/>
</dbReference>
<dbReference type="InterPro" id="IPR011992">
    <property type="entry name" value="EF-hand-dom_pair"/>
</dbReference>
<evidence type="ECO:0000259" key="2">
    <source>
        <dbReference type="PROSITE" id="PS50222"/>
    </source>
</evidence>
<comment type="caution">
    <text evidence="3">The sequence shown here is derived from an EMBL/GenBank/DDBJ whole genome shotgun (WGS) entry which is preliminary data.</text>
</comment>
<dbReference type="EMBL" id="JBHRVA010000003">
    <property type="protein sequence ID" value="MFC3303613.1"/>
    <property type="molecule type" value="Genomic_DNA"/>
</dbReference>
<dbReference type="PROSITE" id="PS00018">
    <property type="entry name" value="EF_HAND_1"/>
    <property type="match status" value="1"/>
</dbReference>
<organism evidence="3 4">
    <name type="scientific">Parvularcula lutaonensis</name>
    <dbReference type="NCBI Taxonomy" id="491923"/>
    <lineage>
        <taxon>Bacteria</taxon>
        <taxon>Pseudomonadati</taxon>
        <taxon>Pseudomonadota</taxon>
        <taxon>Alphaproteobacteria</taxon>
        <taxon>Parvularculales</taxon>
        <taxon>Parvularculaceae</taxon>
        <taxon>Parvularcula</taxon>
    </lineage>
</organism>
<keyword evidence="4" id="KW-1185">Reference proteome</keyword>